<sequence length="165" mass="18631">MSRSTEATPAEREFAADVLRNLLRRIDSENQKHEQQTVLVSHAWTEGAVFYVVYSAPPSDITWGLTRDTRESIVDLGPWTDLDEAVLYYYLLDFEENWPGRFSRQPGEPDVIRWSGDLSEDLVEHPSDIPDGYRHSPSAGDTAVESEPPGQGPVTNEPRQYGDPL</sequence>
<dbReference type="RefSeq" id="WP_067847550.1">
    <property type="nucleotide sequence ID" value="NZ_LGTW01000005.1"/>
</dbReference>
<comment type="caution">
    <text evidence="2">The sequence shown here is derived from an EMBL/GenBank/DDBJ whole genome shotgun (WGS) entry which is preliminary data.</text>
</comment>
<evidence type="ECO:0000313" key="2">
    <source>
        <dbReference type="EMBL" id="KWX24355.1"/>
    </source>
</evidence>
<gene>
    <name evidence="2" type="ORF">AFM11_10290</name>
</gene>
<dbReference type="Proteomes" id="UP000070612">
    <property type="component" value="Unassembled WGS sequence"/>
</dbReference>
<dbReference type="EMBL" id="LGTW01000005">
    <property type="protein sequence ID" value="KWX24355.1"/>
    <property type="molecule type" value="Genomic_DNA"/>
</dbReference>
<keyword evidence="3" id="KW-1185">Reference proteome</keyword>
<dbReference type="AlphaFoldDB" id="A0A132PPX4"/>
<organism evidence="2 3">
    <name type="scientific">Mycolicibacterium wolinskyi</name>
    <dbReference type="NCBI Taxonomy" id="59750"/>
    <lineage>
        <taxon>Bacteria</taxon>
        <taxon>Bacillati</taxon>
        <taxon>Actinomycetota</taxon>
        <taxon>Actinomycetes</taxon>
        <taxon>Mycobacteriales</taxon>
        <taxon>Mycobacteriaceae</taxon>
        <taxon>Mycolicibacterium</taxon>
    </lineage>
</organism>
<name>A0A132PPX4_9MYCO</name>
<evidence type="ECO:0000313" key="3">
    <source>
        <dbReference type="Proteomes" id="UP000070612"/>
    </source>
</evidence>
<protein>
    <submittedName>
        <fullName evidence="2">Uncharacterized protein</fullName>
    </submittedName>
</protein>
<accession>A0A132PPX4</accession>
<evidence type="ECO:0000256" key="1">
    <source>
        <dbReference type="SAM" id="MobiDB-lite"/>
    </source>
</evidence>
<dbReference type="PATRIC" id="fig|59750.3.peg.6095"/>
<feature type="compositionally biased region" description="Basic and acidic residues" evidence="1">
    <location>
        <begin position="122"/>
        <end position="134"/>
    </location>
</feature>
<reference evidence="2 3" key="1">
    <citation type="submission" date="2015-07" db="EMBL/GenBank/DDBJ databases">
        <title>A draft genome sequence of Mycobacterium wolinskyi.</title>
        <authorList>
            <person name="de Man T.J."/>
            <person name="Perry K.A."/>
            <person name="Coulliette A.D."/>
            <person name="Jensen B."/>
            <person name="Toney N.C."/>
            <person name="Limbago B.M."/>
            <person name="Noble-Wang J."/>
        </authorList>
    </citation>
    <scope>NUCLEOTIDE SEQUENCE [LARGE SCALE GENOMIC DNA]</scope>
    <source>
        <strain evidence="2 3">CDC_01</strain>
    </source>
</reference>
<feature type="region of interest" description="Disordered" evidence="1">
    <location>
        <begin position="122"/>
        <end position="165"/>
    </location>
</feature>
<proteinExistence type="predicted"/>